<dbReference type="GO" id="GO:0006307">
    <property type="term" value="P:DNA alkylation repair"/>
    <property type="evidence" value="ECO:0007669"/>
    <property type="project" value="InterPro"/>
</dbReference>
<feature type="compositionally biased region" description="Low complexity" evidence="5">
    <location>
        <begin position="348"/>
        <end position="360"/>
    </location>
</feature>
<dbReference type="InterPro" id="IPR032854">
    <property type="entry name" value="ALKBH3"/>
</dbReference>
<dbReference type="PROSITE" id="PS51999">
    <property type="entry name" value="ZF_GRF"/>
    <property type="match status" value="1"/>
</dbReference>
<keyword evidence="1" id="KW-0479">Metal-binding</keyword>
<evidence type="ECO:0000256" key="2">
    <source>
        <dbReference type="ARBA" id="ARBA00022771"/>
    </source>
</evidence>
<dbReference type="Gene3D" id="2.60.120.590">
    <property type="entry name" value="Alpha-ketoglutarate-dependent dioxygenase AlkB-like"/>
    <property type="match status" value="1"/>
</dbReference>
<sequence length="500" mass="56394">MLPIGDPKTSWRGFMGDQLFSWGQFEDSNSPRPQDTTTLLSAKEGDCGIAREDESTDIKLAILASLFPDFEQEILLDSLIDSEGSVTTACSTLSSQTPPHSNKKRTISRGLGIQSSLSSFGVTAASLSTPKLGSKPLTKRGRTLHLFSPEDISKYTPCTIIHNFLPTNEANDLLRELLEEAKTFPRQTFQLFENTVQSPHSAGFYVASAEELHQQKHEYSYNGSYRTDVRVLTPELRRVSTKVQQAVNDEIRKRIKSHYPGGKKLKYQSTRTWIPNAAFVNCYDGPSESVGYHSDELTYLGPRPVIGSLSLGVMREFRVRKIVPPDDPEDLNDNINSNSDNSKEERPTASTSTSTTPVSRADIQGQISIHLPHNSLLVMHAETQEEYKHSISPTQTITPHPIAGNKRINITYRWYRESLHPRHTPRCHCGMPCVLRCVQRKRETRGRYMWMCYSGYAVGKASCSFFQWAEFDDEGEPIWLDKEKSVERQTEGQGMTRVKP</sequence>
<feature type="region of interest" description="Disordered" evidence="5">
    <location>
        <begin position="323"/>
        <end position="360"/>
    </location>
</feature>
<dbReference type="GO" id="GO:0008270">
    <property type="term" value="F:zinc ion binding"/>
    <property type="evidence" value="ECO:0007669"/>
    <property type="project" value="UniProtKB-KW"/>
</dbReference>
<evidence type="ECO:0000256" key="4">
    <source>
        <dbReference type="PROSITE-ProRule" id="PRU01343"/>
    </source>
</evidence>
<evidence type="ECO:0000259" key="6">
    <source>
        <dbReference type="PROSITE" id="PS51140"/>
    </source>
</evidence>
<dbReference type="EMBL" id="CP069110">
    <property type="protein sequence ID" value="QSS60179.1"/>
    <property type="molecule type" value="Genomic_DNA"/>
</dbReference>
<dbReference type="GO" id="GO:0043130">
    <property type="term" value="F:ubiquitin binding"/>
    <property type="evidence" value="ECO:0007669"/>
    <property type="project" value="InterPro"/>
</dbReference>
<evidence type="ECO:0000256" key="1">
    <source>
        <dbReference type="ARBA" id="ARBA00022723"/>
    </source>
</evidence>
<dbReference type="InterPro" id="IPR037151">
    <property type="entry name" value="AlkB-like_sf"/>
</dbReference>
<dbReference type="PANTHER" id="PTHR31212:SF4">
    <property type="entry name" value="ALPHA-KETOGLUTARATE-DEPENDENT DIOXYGENASE ALKB HOMOLOG 3"/>
    <property type="match status" value="1"/>
</dbReference>
<evidence type="ECO:0000256" key="3">
    <source>
        <dbReference type="ARBA" id="ARBA00022833"/>
    </source>
</evidence>
<dbReference type="Pfam" id="PF06839">
    <property type="entry name" value="Zn_ribbon_GRF"/>
    <property type="match status" value="1"/>
</dbReference>
<dbReference type="VEuPathDB" id="FungiDB:I7I51_04976"/>
<gene>
    <name evidence="9" type="ORF">I7I51_04976</name>
</gene>
<protein>
    <submittedName>
        <fullName evidence="9">GRF zinc finger domain-containing protein</fullName>
    </submittedName>
</protein>
<dbReference type="CDD" id="cd14279">
    <property type="entry name" value="CUE"/>
    <property type="match status" value="1"/>
</dbReference>
<keyword evidence="2 4" id="KW-0863">Zinc-finger</keyword>
<feature type="domain" description="CUE" evidence="6">
    <location>
        <begin position="55"/>
        <end position="98"/>
    </location>
</feature>
<reference evidence="9" key="1">
    <citation type="submission" date="2021-01" db="EMBL/GenBank/DDBJ databases">
        <title>Chromosome-level genome assembly of a human fungal pathogen reveals clustering of transcriptionally co-regulated genes.</title>
        <authorList>
            <person name="Voorhies M."/>
            <person name="Cohen S."/>
            <person name="Shea T.P."/>
            <person name="Petrus S."/>
            <person name="Munoz J.F."/>
            <person name="Poplawski S."/>
            <person name="Goldman W.E."/>
            <person name="Michael T."/>
            <person name="Cuomo C.A."/>
            <person name="Sil A."/>
            <person name="Beyhan S."/>
        </authorList>
    </citation>
    <scope>NUCLEOTIDE SEQUENCE</scope>
    <source>
        <strain evidence="9">WU24</strain>
    </source>
</reference>
<name>A0A8A1M281_AJECA</name>
<evidence type="ECO:0000313" key="10">
    <source>
        <dbReference type="Proteomes" id="UP000663671"/>
    </source>
</evidence>
<evidence type="ECO:0000256" key="5">
    <source>
        <dbReference type="SAM" id="MobiDB-lite"/>
    </source>
</evidence>
<dbReference type="Pfam" id="PF13532">
    <property type="entry name" value="2OG-FeII_Oxy_2"/>
    <property type="match status" value="1"/>
</dbReference>
<dbReference type="SUPFAM" id="SSF51197">
    <property type="entry name" value="Clavaminate synthase-like"/>
    <property type="match status" value="1"/>
</dbReference>
<dbReference type="OrthoDB" id="545910at2759"/>
<feature type="domain" description="GRF-type" evidence="8">
    <location>
        <begin position="427"/>
        <end position="472"/>
    </location>
</feature>
<dbReference type="FunFam" id="2.60.120.590:FF:000010">
    <property type="entry name" value="GRF zinc finger domain protein"/>
    <property type="match status" value="1"/>
</dbReference>
<dbReference type="PROSITE" id="PS51471">
    <property type="entry name" value="FE2OG_OXY"/>
    <property type="match status" value="1"/>
</dbReference>
<dbReference type="InterPro" id="IPR003892">
    <property type="entry name" value="CUE"/>
</dbReference>
<dbReference type="GO" id="GO:0051213">
    <property type="term" value="F:dioxygenase activity"/>
    <property type="evidence" value="ECO:0007669"/>
    <property type="project" value="InterPro"/>
</dbReference>
<dbReference type="AlphaFoldDB" id="A0A8A1M281"/>
<evidence type="ECO:0000259" key="8">
    <source>
        <dbReference type="PROSITE" id="PS51999"/>
    </source>
</evidence>
<proteinExistence type="predicted"/>
<evidence type="ECO:0000259" key="7">
    <source>
        <dbReference type="PROSITE" id="PS51471"/>
    </source>
</evidence>
<dbReference type="PANTHER" id="PTHR31212">
    <property type="entry name" value="ALPHA-KETOGLUTARATE-DEPENDENT DIOXYGENASE ALKB HOMOLOG 3"/>
    <property type="match status" value="1"/>
</dbReference>
<organism evidence="9 10">
    <name type="scientific">Ajellomyces capsulatus</name>
    <name type="common">Darling's disease fungus</name>
    <name type="synonym">Histoplasma capsulatum</name>
    <dbReference type="NCBI Taxonomy" id="5037"/>
    <lineage>
        <taxon>Eukaryota</taxon>
        <taxon>Fungi</taxon>
        <taxon>Dikarya</taxon>
        <taxon>Ascomycota</taxon>
        <taxon>Pezizomycotina</taxon>
        <taxon>Eurotiomycetes</taxon>
        <taxon>Eurotiomycetidae</taxon>
        <taxon>Onygenales</taxon>
        <taxon>Ajellomycetaceae</taxon>
        <taxon>Histoplasma</taxon>
    </lineage>
</organism>
<feature type="domain" description="Fe2OG dioxygenase" evidence="7">
    <location>
        <begin position="274"/>
        <end position="416"/>
    </location>
</feature>
<dbReference type="InterPro" id="IPR005123">
    <property type="entry name" value="Oxoglu/Fe-dep_dioxygenase_dom"/>
</dbReference>
<dbReference type="PROSITE" id="PS51140">
    <property type="entry name" value="CUE"/>
    <property type="match status" value="1"/>
</dbReference>
<dbReference type="InterPro" id="IPR010666">
    <property type="entry name" value="Znf_GRF"/>
</dbReference>
<accession>A0A8A1M281</accession>
<dbReference type="InterPro" id="IPR027450">
    <property type="entry name" value="AlkB-like"/>
</dbReference>
<evidence type="ECO:0000313" key="9">
    <source>
        <dbReference type="EMBL" id="QSS60179.1"/>
    </source>
</evidence>
<keyword evidence="3" id="KW-0862">Zinc</keyword>
<dbReference type="Proteomes" id="UP000663671">
    <property type="component" value="Chromosome 4"/>
</dbReference>